<comment type="caution">
    <text evidence="1">The sequence shown here is derived from an EMBL/GenBank/DDBJ whole genome shotgun (WGS) entry which is preliminary data.</text>
</comment>
<evidence type="ECO:0000313" key="1">
    <source>
        <dbReference type="EMBL" id="HAC9872546.1"/>
    </source>
</evidence>
<protein>
    <submittedName>
        <fullName evidence="1">Porin</fullName>
    </submittedName>
</protein>
<name>A0A707LEF4_SALTM</name>
<gene>
    <name evidence="1" type="ORF">G0L18_18005</name>
</gene>
<reference evidence="1" key="2">
    <citation type="submission" date="2019-08" db="EMBL/GenBank/DDBJ databases">
        <authorList>
            <consortium name="NCBI Pathogen Detection Project"/>
        </authorList>
    </citation>
    <scope>NUCLEOTIDE SEQUENCE</scope>
    <source>
        <strain evidence="1">P78</strain>
    </source>
</reference>
<accession>A0A707LEF4</accession>
<proteinExistence type="predicted"/>
<dbReference type="AlphaFoldDB" id="A0A707LEF4"/>
<reference evidence="1" key="1">
    <citation type="journal article" date="2018" name="Genome Biol.">
        <title>SKESA: strategic k-mer extension for scrupulous assemblies.</title>
        <authorList>
            <person name="Souvorov A."/>
            <person name="Agarwala R."/>
            <person name="Lipman D.J."/>
        </authorList>
    </citation>
    <scope>NUCLEOTIDE SEQUENCE</scope>
    <source>
        <strain evidence="1">P78</strain>
    </source>
</reference>
<feature type="non-terminal residue" evidence="1">
    <location>
        <position position="1"/>
    </location>
</feature>
<organism evidence="1">
    <name type="scientific">Salmonella typhimurium</name>
    <dbReference type="NCBI Taxonomy" id="90371"/>
    <lineage>
        <taxon>Bacteria</taxon>
        <taxon>Pseudomonadati</taxon>
        <taxon>Pseudomonadota</taxon>
        <taxon>Gammaproteobacteria</taxon>
        <taxon>Enterobacterales</taxon>
        <taxon>Enterobacteriaceae</taxon>
        <taxon>Salmonella</taxon>
    </lineage>
</organism>
<dbReference type="EMBL" id="DAANHI010000112">
    <property type="protein sequence ID" value="HAC9872546.1"/>
    <property type="molecule type" value="Genomic_DNA"/>
</dbReference>
<sequence length="99" mass="11518">FMTTKKVSVNDYFAGDAWGLEYFVGYAFPIGQYAVKAIQPYFMGDRIEYVNGRDYLRTDNGVGITFQLDYGFRVDYEHVFTSSTDNLGDMNLVRLRYDF</sequence>